<proteinExistence type="predicted"/>
<dbReference type="EMBL" id="FNVO01000013">
    <property type="protein sequence ID" value="SEG80398.1"/>
    <property type="molecule type" value="Genomic_DNA"/>
</dbReference>
<protein>
    <submittedName>
        <fullName evidence="3">Uncharacterized protein</fullName>
    </submittedName>
</protein>
<feature type="region of interest" description="Disordered" evidence="2">
    <location>
        <begin position="191"/>
        <end position="216"/>
    </location>
</feature>
<dbReference type="Proteomes" id="UP000236723">
    <property type="component" value="Unassembled WGS sequence"/>
</dbReference>
<keyword evidence="4" id="KW-1185">Reference proteome</keyword>
<evidence type="ECO:0000313" key="3">
    <source>
        <dbReference type="EMBL" id="SEG80398.1"/>
    </source>
</evidence>
<accession>A0A1H6D5Y3</accession>
<dbReference type="RefSeq" id="WP_103941038.1">
    <property type="nucleotide sequence ID" value="NZ_FNVO01000013.1"/>
</dbReference>
<evidence type="ECO:0000256" key="2">
    <source>
        <dbReference type="SAM" id="MobiDB-lite"/>
    </source>
</evidence>
<evidence type="ECO:0000256" key="1">
    <source>
        <dbReference type="SAM" id="Coils"/>
    </source>
</evidence>
<dbReference type="OrthoDB" id="3480977at2"/>
<gene>
    <name evidence="3" type="ORF">SAMN04489712_11374</name>
</gene>
<feature type="coiled-coil region" evidence="1">
    <location>
        <begin position="43"/>
        <end position="77"/>
    </location>
</feature>
<reference evidence="4" key="1">
    <citation type="submission" date="2016-10" db="EMBL/GenBank/DDBJ databases">
        <authorList>
            <person name="Varghese N."/>
            <person name="Submissions S."/>
        </authorList>
    </citation>
    <scope>NUCLEOTIDE SEQUENCE [LARGE SCALE GENOMIC DNA]</scope>
    <source>
        <strain evidence="4">DSM 43163</strain>
    </source>
</reference>
<keyword evidence="1" id="KW-0175">Coiled coil</keyword>
<sequence length="216" mass="24160">MPPFLPTLARRAAGEVERLLSSLAAQGQELLLQAQGGDRRDEIARLRAETAAQRERADRLERLLAEQSAGLAAVERQMESLVTELNGRLLPGLDERMHETERDLARLATRMLRAGQEAVRHQSRLTAVEQRLVDLRERAGRLEQRTGIWRELQANVARLGEELDALRARGTAETAELPVLEDGGLRGLDNGELRELDGKGRNTISLDRSTQEDLHQ</sequence>
<dbReference type="AlphaFoldDB" id="A0A1H6D5Y3"/>
<feature type="compositionally biased region" description="Basic and acidic residues" evidence="2">
    <location>
        <begin position="191"/>
        <end position="200"/>
    </location>
</feature>
<evidence type="ECO:0000313" key="4">
    <source>
        <dbReference type="Proteomes" id="UP000236723"/>
    </source>
</evidence>
<organism evidence="3 4">
    <name type="scientific">Thermomonospora echinospora</name>
    <dbReference type="NCBI Taxonomy" id="1992"/>
    <lineage>
        <taxon>Bacteria</taxon>
        <taxon>Bacillati</taxon>
        <taxon>Actinomycetota</taxon>
        <taxon>Actinomycetes</taxon>
        <taxon>Streptosporangiales</taxon>
        <taxon>Thermomonosporaceae</taxon>
        <taxon>Thermomonospora</taxon>
    </lineage>
</organism>
<feature type="coiled-coil region" evidence="1">
    <location>
        <begin position="118"/>
        <end position="169"/>
    </location>
</feature>
<name>A0A1H6D5Y3_9ACTN</name>